<dbReference type="Gene3D" id="1.20.5.3310">
    <property type="match status" value="2"/>
</dbReference>
<organism evidence="12">
    <name type="scientific">Cyprideis torosa</name>
    <dbReference type="NCBI Taxonomy" id="163714"/>
    <lineage>
        <taxon>Eukaryota</taxon>
        <taxon>Metazoa</taxon>
        <taxon>Ecdysozoa</taxon>
        <taxon>Arthropoda</taxon>
        <taxon>Crustacea</taxon>
        <taxon>Oligostraca</taxon>
        <taxon>Ostracoda</taxon>
        <taxon>Podocopa</taxon>
        <taxon>Podocopida</taxon>
        <taxon>Cytherocopina</taxon>
        <taxon>Cytheroidea</taxon>
        <taxon>Cytherideidae</taxon>
        <taxon>Cyprideis</taxon>
    </lineage>
</organism>
<evidence type="ECO:0000256" key="4">
    <source>
        <dbReference type="ARBA" id="ARBA00022692"/>
    </source>
</evidence>
<keyword evidence="3" id="KW-1003">Cell membrane</keyword>
<protein>
    <submittedName>
        <fullName evidence="12">Uncharacterized protein</fullName>
    </submittedName>
</protein>
<dbReference type="Pfam" id="PF02416">
    <property type="entry name" value="TatA_B_E"/>
    <property type="match status" value="2"/>
</dbReference>
<feature type="region of interest" description="Disordered" evidence="10">
    <location>
        <begin position="185"/>
        <end position="240"/>
    </location>
</feature>
<sequence>MGMPSVPQLLIILVIVVLIFGAKRLKNLGGDLGSAVKGFKQAVKEEPSPAELENASKPTDDVVTNQANAAKSANETVMNKADDQKPLLLIGIVALIVIGPERLPAVARTVGQWVAKLQRFVRGVKTDLASELESGDLKKLIGDQREQINELKQMVNSAKREFESGTREVVQGAKKSLVDMETSVKALDEPESPAHTVKSNLVGGDGATSSHTVPTGNETEVSSPAKPVLDPGTAKPISND</sequence>
<dbReference type="InterPro" id="IPR006312">
    <property type="entry name" value="TatA/E"/>
</dbReference>
<keyword evidence="7" id="KW-0811">Translocation</keyword>
<dbReference type="NCBIfam" id="TIGR01411">
    <property type="entry name" value="tatAE"/>
    <property type="match status" value="1"/>
</dbReference>
<keyword evidence="8 11" id="KW-0472">Membrane</keyword>
<feature type="non-terminal residue" evidence="12">
    <location>
        <position position="240"/>
    </location>
</feature>
<feature type="transmembrane region" description="Helical" evidence="11">
    <location>
        <begin position="6"/>
        <end position="22"/>
    </location>
</feature>
<dbReference type="GO" id="GO:0005886">
    <property type="term" value="C:plasma membrane"/>
    <property type="evidence" value="ECO:0007669"/>
    <property type="project" value="UniProtKB-SubCell"/>
</dbReference>
<keyword evidence="4 11" id="KW-0812">Transmembrane</keyword>
<dbReference type="InterPro" id="IPR018448">
    <property type="entry name" value="TatB"/>
</dbReference>
<evidence type="ECO:0000256" key="2">
    <source>
        <dbReference type="ARBA" id="ARBA00022448"/>
    </source>
</evidence>
<proteinExistence type="inferred from homology"/>
<dbReference type="GO" id="GO:0008320">
    <property type="term" value="F:protein transmembrane transporter activity"/>
    <property type="evidence" value="ECO:0007669"/>
    <property type="project" value="InterPro"/>
</dbReference>
<feature type="coiled-coil region" evidence="9">
    <location>
        <begin position="141"/>
        <end position="168"/>
    </location>
</feature>
<evidence type="ECO:0000256" key="1">
    <source>
        <dbReference type="ARBA" id="ARBA00004162"/>
    </source>
</evidence>
<name>A0A7R9A0A8_9CRUS</name>
<accession>A0A7R9A0A8</accession>
<evidence type="ECO:0000256" key="3">
    <source>
        <dbReference type="ARBA" id="ARBA00022475"/>
    </source>
</evidence>
<dbReference type="AlphaFoldDB" id="A0A7R9A0A8"/>
<dbReference type="PRINTS" id="PR01506">
    <property type="entry name" value="TATBPROTEIN"/>
</dbReference>
<dbReference type="NCBIfam" id="TIGR01410">
    <property type="entry name" value="tatB"/>
    <property type="match status" value="1"/>
</dbReference>
<evidence type="ECO:0000256" key="8">
    <source>
        <dbReference type="ARBA" id="ARBA00023136"/>
    </source>
</evidence>
<comment type="subcellular location">
    <subcellularLocation>
        <location evidence="1">Cell membrane</location>
        <topology evidence="1">Single-pass membrane protein</topology>
    </subcellularLocation>
</comment>
<gene>
    <name evidence="12" type="ORF">CTOB1V02_LOCUS16383</name>
</gene>
<keyword evidence="6 11" id="KW-1133">Transmembrane helix</keyword>
<evidence type="ECO:0000256" key="10">
    <source>
        <dbReference type="SAM" id="MobiDB-lite"/>
    </source>
</evidence>
<keyword evidence="9" id="KW-0175">Coiled coil</keyword>
<feature type="compositionally biased region" description="Polar residues" evidence="10">
    <location>
        <begin position="207"/>
        <end position="222"/>
    </location>
</feature>
<keyword evidence="2" id="KW-0813">Transport</keyword>
<evidence type="ECO:0000256" key="9">
    <source>
        <dbReference type="SAM" id="Coils"/>
    </source>
</evidence>
<dbReference type="PANTHER" id="PTHR42982">
    <property type="entry name" value="SEC-INDEPENDENT PROTEIN TRANSLOCASE PROTEIN TATA"/>
    <property type="match status" value="1"/>
</dbReference>
<evidence type="ECO:0000256" key="7">
    <source>
        <dbReference type="ARBA" id="ARBA00023010"/>
    </source>
</evidence>
<reference evidence="12" key="1">
    <citation type="submission" date="2020-11" db="EMBL/GenBank/DDBJ databases">
        <authorList>
            <person name="Tran Van P."/>
        </authorList>
    </citation>
    <scope>NUCLEOTIDE SEQUENCE</scope>
</reference>
<dbReference type="EMBL" id="OB704065">
    <property type="protein sequence ID" value="CAD7238568.1"/>
    <property type="molecule type" value="Genomic_DNA"/>
</dbReference>
<evidence type="ECO:0000256" key="6">
    <source>
        <dbReference type="ARBA" id="ARBA00022989"/>
    </source>
</evidence>
<dbReference type="PANTHER" id="PTHR42982:SF1">
    <property type="entry name" value="SEC-INDEPENDENT PROTEIN TRANSLOCASE PROTEIN TATA"/>
    <property type="match status" value="1"/>
</dbReference>
<dbReference type="GO" id="GO:0043953">
    <property type="term" value="P:protein transport by the Tat complex"/>
    <property type="evidence" value="ECO:0007669"/>
    <property type="project" value="InterPro"/>
</dbReference>
<evidence type="ECO:0000256" key="11">
    <source>
        <dbReference type="SAM" id="Phobius"/>
    </source>
</evidence>
<dbReference type="HAMAP" id="MF_00236">
    <property type="entry name" value="TatA_E"/>
    <property type="match status" value="1"/>
</dbReference>
<dbReference type="InterPro" id="IPR003369">
    <property type="entry name" value="TatA/B/E"/>
</dbReference>
<evidence type="ECO:0000256" key="5">
    <source>
        <dbReference type="ARBA" id="ARBA00022927"/>
    </source>
</evidence>
<evidence type="ECO:0000313" key="12">
    <source>
        <dbReference type="EMBL" id="CAD7238568.1"/>
    </source>
</evidence>
<keyword evidence="5" id="KW-0653">Protein transport</keyword>